<protein>
    <submittedName>
        <fullName evidence="1">Uncharacterized protein</fullName>
    </submittedName>
</protein>
<accession>A0A1Q9CTG8</accession>
<dbReference type="OrthoDB" id="443923at2759"/>
<name>A0A1Q9CTG8_SYMMI</name>
<reference evidence="1 2" key="1">
    <citation type="submission" date="2016-02" db="EMBL/GenBank/DDBJ databases">
        <title>Genome analysis of coral dinoflagellate symbionts highlights evolutionary adaptations to a symbiotic lifestyle.</title>
        <authorList>
            <person name="Aranda M."/>
            <person name="Li Y."/>
            <person name="Liew Y.J."/>
            <person name="Baumgarten S."/>
            <person name="Simakov O."/>
            <person name="Wilson M."/>
            <person name="Piel J."/>
            <person name="Ashoor H."/>
            <person name="Bougouffa S."/>
            <person name="Bajic V.B."/>
            <person name="Ryu T."/>
            <person name="Ravasi T."/>
            <person name="Bayer T."/>
            <person name="Micklem G."/>
            <person name="Kim H."/>
            <person name="Bhak J."/>
            <person name="Lajeunesse T.C."/>
            <person name="Voolstra C.R."/>
        </authorList>
    </citation>
    <scope>NUCLEOTIDE SEQUENCE [LARGE SCALE GENOMIC DNA]</scope>
    <source>
        <strain evidence="1 2">CCMP2467</strain>
    </source>
</reference>
<keyword evidence="2" id="KW-1185">Reference proteome</keyword>
<dbReference type="Gene3D" id="2.130.10.30">
    <property type="entry name" value="Regulator of chromosome condensation 1/beta-lactamase-inhibitor protein II"/>
    <property type="match status" value="1"/>
</dbReference>
<dbReference type="EMBL" id="LSRX01000928">
    <property type="protein sequence ID" value="OLP86224.1"/>
    <property type="molecule type" value="Genomic_DNA"/>
</dbReference>
<evidence type="ECO:0000313" key="1">
    <source>
        <dbReference type="EMBL" id="OLP86224.1"/>
    </source>
</evidence>
<evidence type="ECO:0000313" key="2">
    <source>
        <dbReference type="Proteomes" id="UP000186817"/>
    </source>
</evidence>
<organism evidence="1 2">
    <name type="scientific">Symbiodinium microadriaticum</name>
    <name type="common">Dinoflagellate</name>
    <name type="synonym">Zooxanthella microadriatica</name>
    <dbReference type="NCBI Taxonomy" id="2951"/>
    <lineage>
        <taxon>Eukaryota</taxon>
        <taxon>Sar</taxon>
        <taxon>Alveolata</taxon>
        <taxon>Dinophyceae</taxon>
        <taxon>Suessiales</taxon>
        <taxon>Symbiodiniaceae</taxon>
        <taxon>Symbiodinium</taxon>
    </lineage>
</organism>
<proteinExistence type="predicted"/>
<dbReference type="Proteomes" id="UP000186817">
    <property type="component" value="Unassembled WGS sequence"/>
</dbReference>
<dbReference type="AlphaFoldDB" id="A0A1Q9CTG8"/>
<comment type="caution">
    <text evidence="1">The sequence shown here is derived from an EMBL/GenBank/DDBJ whole genome shotgun (WGS) entry which is preliminary data.</text>
</comment>
<gene>
    <name evidence="1" type="ORF">AK812_SmicGene32693</name>
</gene>
<sequence>MFGKVSVELSSVLLCEAALNWRHGGADETTQGFSQRAQIAPGVGKRISFKVFCASRGPAALCPAIRASSGAFAAMRADESVVTWGHAESGGDSTAVQDQLHHVLDIQSSVQAFVAMRADGSVGPATGGDGRAVRDQLHNVQESKLLIARLLRSGLMDQW</sequence>
<dbReference type="InterPro" id="IPR009091">
    <property type="entry name" value="RCC1/BLIP-II"/>
</dbReference>